<dbReference type="PANTHER" id="PTHR34062">
    <property type="entry name" value="OXIDOREDUCTASE 21 KDA SUBUNIT, PUTATIVE (AFU_ORTHOLOGUE AFUA_4G04750)-RELATED"/>
    <property type="match status" value="1"/>
</dbReference>
<gene>
    <name evidence="4" type="ORF">QBC47DRAFT_373774</name>
</gene>
<dbReference type="Pfam" id="PF12853">
    <property type="entry name" value="NADH_u_ox_C"/>
    <property type="match status" value="1"/>
</dbReference>
<protein>
    <submittedName>
        <fullName evidence="4">NADH-ubiquinone oxidoreductase complex I, 21 kDa subunit-domain-containing protein</fullName>
    </submittedName>
</protein>
<proteinExistence type="predicted"/>
<evidence type="ECO:0000313" key="5">
    <source>
        <dbReference type="Proteomes" id="UP001239445"/>
    </source>
</evidence>
<keyword evidence="5" id="KW-1185">Reference proteome</keyword>
<feature type="domain" description="NADH-ubiquinone oxidoreductase 21kDa subunit N-terminal" evidence="2">
    <location>
        <begin position="72"/>
        <end position="157"/>
    </location>
</feature>
<reference evidence="4" key="1">
    <citation type="submission" date="2023-06" db="EMBL/GenBank/DDBJ databases">
        <title>Genome-scale phylogeny and comparative genomics of the fungal order Sordariales.</title>
        <authorList>
            <consortium name="Lawrence Berkeley National Laboratory"/>
            <person name="Hensen N."/>
            <person name="Bonometti L."/>
            <person name="Westerberg I."/>
            <person name="Brannstrom I.O."/>
            <person name="Guillou S."/>
            <person name="Cros-Aarteil S."/>
            <person name="Calhoun S."/>
            <person name="Haridas S."/>
            <person name="Kuo A."/>
            <person name="Mondo S."/>
            <person name="Pangilinan J."/>
            <person name="Riley R."/>
            <person name="Labutti K."/>
            <person name="Andreopoulos B."/>
            <person name="Lipzen A."/>
            <person name="Chen C."/>
            <person name="Yanf M."/>
            <person name="Daum C."/>
            <person name="Ng V."/>
            <person name="Clum A."/>
            <person name="Steindorff A."/>
            <person name="Ohm R."/>
            <person name="Martin F."/>
            <person name="Silar P."/>
            <person name="Natvig D."/>
            <person name="Lalanne C."/>
            <person name="Gautier V."/>
            <person name="Ament-Velasquez S.L."/>
            <person name="Kruys A."/>
            <person name="Hutchinson M.I."/>
            <person name="Powell A.J."/>
            <person name="Barry K."/>
            <person name="Miller A.N."/>
            <person name="Grigoriev I.V."/>
            <person name="Debuchy R."/>
            <person name="Gladieux P."/>
            <person name="Thoren M.H."/>
            <person name="Johannesson H."/>
        </authorList>
    </citation>
    <scope>NUCLEOTIDE SEQUENCE</scope>
    <source>
        <strain evidence="4">PSN4</strain>
    </source>
</reference>
<dbReference type="Proteomes" id="UP001239445">
    <property type="component" value="Unassembled WGS sequence"/>
</dbReference>
<evidence type="ECO:0000313" key="4">
    <source>
        <dbReference type="EMBL" id="KAK1758131.1"/>
    </source>
</evidence>
<sequence length="246" mass="27751">MGCATRQTRRGDRGTCSSCLRHTSFRASTVSLTSIRTRSPKVSRIARQQCRPPAAKMSNPQTYQFPSKTIQTDYPLIDNDPHFKRVIRYARPSDYVHGTVAAAAGPGLFYLMERMHPSGVGKGGFAQGMRLASFIGAVGGFYYFYQRSIFRFYGMSENAREVRMDMREMTDRVKAGLPLYGDSQLTPAMQGVAARQSRYSALFMAVLPWFNFVNHNQHGVDTAKYYQQAERELEEERLAKLAKGGK</sequence>
<keyword evidence="1" id="KW-1133">Transmembrane helix</keyword>
<feature type="domain" description="NADH-ubiquinone oxidoreductase 21kDa subunit C-terminal fungi" evidence="3">
    <location>
        <begin position="166"/>
        <end position="237"/>
    </location>
</feature>
<comment type="caution">
    <text evidence="4">The sequence shown here is derived from an EMBL/GenBank/DDBJ whole genome shotgun (WGS) entry which is preliminary data.</text>
</comment>
<dbReference type="InterPro" id="IPR053229">
    <property type="entry name" value="NADH-Q_oxidrdct_subunit"/>
</dbReference>
<dbReference type="InterPro" id="IPR019721">
    <property type="entry name" value="NADH-UbQ_OxRdtase_su21_N"/>
</dbReference>
<evidence type="ECO:0000259" key="2">
    <source>
        <dbReference type="Pfam" id="PF10785"/>
    </source>
</evidence>
<feature type="transmembrane region" description="Helical" evidence="1">
    <location>
        <begin position="95"/>
        <end position="112"/>
    </location>
</feature>
<organism evidence="4 5">
    <name type="scientific">Echria macrotheca</name>
    <dbReference type="NCBI Taxonomy" id="438768"/>
    <lineage>
        <taxon>Eukaryota</taxon>
        <taxon>Fungi</taxon>
        <taxon>Dikarya</taxon>
        <taxon>Ascomycota</taxon>
        <taxon>Pezizomycotina</taxon>
        <taxon>Sordariomycetes</taxon>
        <taxon>Sordariomycetidae</taxon>
        <taxon>Sordariales</taxon>
        <taxon>Schizotheciaceae</taxon>
        <taxon>Echria</taxon>
    </lineage>
</organism>
<keyword evidence="1" id="KW-0812">Transmembrane</keyword>
<dbReference type="Pfam" id="PF10785">
    <property type="entry name" value="NADH-u_ox-rdase"/>
    <property type="match status" value="1"/>
</dbReference>
<dbReference type="PANTHER" id="PTHR34062:SF1">
    <property type="entry name" value="NADH-UBIQUINONE OXIDOREDUCTASE 21KDA SUBUNIT N-TERMINAL DOMAIN-CONTAINING PROTEIN"/>
    <property type="match status" value="1"/>
</dbReference>
<keyword evidence="1" id="KW-0472">Membrane</keyword>
<dbReference type="AlphaFoldDB" id="A0AAJ0BH47"/>
<evidence type="ECO:0000259" key="3">
    <source>
        <dbReference type="Pfam" id="PF12853"/>
    </source>
</evidence>
<name>A0AAJ0BH47_9PEZI</name>
<dbReference type="EMBL" id="MU839829">
    <property type="protein sequence ID" value="KAK1758131.1"/>
    <property type="molecule type" value="Genomic_DNA"/>
</dbReference>
<accession>A0AAJ0BH47</accession>
<evidence type="ECO:0000256" key="1">
    <source>
        <dbReference type="SAM" id="Phobius"/>
    </source>
</evidence>
<dbReference type="InterPro" id="IPR024549">
    <property type="entry name" value="NADH-UbQ_OxRdtase_su21_C_fun"/>
</dbReference>
<feature type="transmembrane region" description="Helical" evidence="1">
    <location>
        <begin position="124"/>
        <end position="145"/>
    </location>
</feature>